<evidence type="ECO:0000313" key="2">
    <source>
        <dbReference type="EMBL" id="MCM2393210.1"/>
    </source>
</evidence>
<gene>
    <name evidence="2" type="ORF">NBG84_33885</name>
</gene>
<dbReference type="PANTHER" id="PTHR30157">
    <property type="entry name" value="FERRIC REDUCTASE, NADPH-DEPENDENT"/>
    <property type="match status" value="1"/>
</dbReference>
<dbReference type="EMBL" id="JAMQAW010000063">
    <property type="protein sequence ID" value="MCM2393210.1"/>
    <property type="molecule type" value="Genomic_DNA"/>
</dbReference>
<sequence>MSDAPYQFFYADLVHREHLTPSMIRVTLGGDGVNRMATAGRDQRIKLFLPQPGQRAPVMPDTQESNWYDTWRALDPDVRGVMRSYTVRELRREPAELIIDFAIHGSLGPASRWVRTAEPGSRVGVLAPVEEENAGYDFRPPKDTDWILLTGDESALPAIAGILAALPPSQPTRVWLELRNTADRQELPTKADAEIVWLTGEGATADAIRGTELPHGTPYAWVAGESSTVRAVRRHLVGERGFDRRKVKFTGYWRKGASEDELLARDEDA</sequence>
<dbReference type="InterPro" id="IPR013113">
    <property type="entry name" value="SIP_FAD-bd"/>
</dbReference>
<dbReference type="RefSeq" id="WP_250923508.1">
    <property type="nucleotide sequence ID" value="NZ_JAMQAW010000063.1"/>
</dbReference>
<dbReference type="InterPro" id="IPR017938">
    <property type="entry name" value="Riboflavin_synthase-like_b-brl"/>
</dbReference>
<dbReference type="InterPro" id="IPR039374">
    <property type="entry name" value="SIP_fam"/>
</dbReference>
<dbReference type="Gene3D" id="3.40.50.80">
    <property type="entry name" value="Nucleotide-binding domain of ferredoxin-NADP reductase (FNR) module"/>
    <property type="match status" value="1"/>
</dbReference>
<organism evidence="2 3">
    <name type="scientific">Streptomyces albipurpureus</name>
    <dbReference type="NCBI Taxonomy" id="2897419"/>
    <lineage>
        <taxon>Bacteria</taxon>
        <taxon>Bacillati</taxon>
        <taxon>Actinomycetota</taxon>
        <taxon>Actinomycetes</taxon>
        <taxon>Kitasatosporales</taxon>
        <taxon>Streptomycetaceae</taxon>
        <taxon>Streptomyces</taxon>
    </lineage>
</organism>
<dbReference type="PROSITE" id="PS51384">
    <property type="entry name" value="FAD_FR"/>
    <property type="match status" value="1"/>
</dbReference>
<dbReference type="Pfam" id="PF08021">
    <property type="entry name" value="FAD_binding_9"/>
    <property type="match status" value="1"/>
</dbReference>
<dbReference type="PANTHER" id="PTHR30157:SF0">
    <property type="entry name" value="NADPH-DEPENDENT FERRIC-CHELATE REDUCTASE"/>
    <property type="match status" value="1"/>
</dbReference>
<evidence type="ECO:0000259" key="1">
    <source>
        <dbReference type="PROSITE" id="PS51384"/>
    </source>
</evidence>
<feature type="domain" description="FAD-binding FR-type" evidence="1">
    <location>
        <begin position="6"/>
        <end position="141"/>
    </location>
</feature>
<dbReference type="SUPFAM" id="SSF63380">
    <property type="entry name" value="Riboflavin synthase domain-like"/>
    <property type="match status" value="1"/>
</dbReference>
<dbReference type="Proteomes" id="UP001431429">
    <property type="component" value="Unassembled WGS sequence"/>
</dbReference>
<dbReference type="Pfam" id="PF04954">
    <property type="entry name" value="SIP"/>
    <property type="match status" value="1"/>
</dbReference>
<reference evidence="2" key="1">
    <citation type="submission" date="2022-06" db="EMBL/GenBank/DDBJ databases">
        <title>Genome public.</title>
        <authorList>
            <person name="Sun Q."/>
        </authorList>
    </citation>
    <scope>NUCLEOTIDE SEQUENCE</scope>
    <source>
        <strain evidence="2">CWNU-1</strain>
    </source>
</reference>
<dbReference type="InterPro" id="IPR039261">
    <property type="entry name" value="FNR_nucleotide-bd"/>
</dbReference>
<accession>A0ABT0UXL0</accession>
<dbReference type="CDD" id="cd06193">
    <property type="entry name" value="siderophore_interacting"/>
    <property type="match status" value="1"/>
</dbReference>
<comment type="caution">
    <text evidence="2">The sequence shown here is derived from an EMBL/GenBank/DDBJ whole genome shotgun (WGS) entry which is preliminary data.</text>
</comment>
<protein>
    <submittedName>
        <fullName evidence="2">Siderophore-interacting protein</fullName>
    </submittedName>
</protein>
<dbReference type="InterPro" id="IPR017927">
    <property type="entry name" value="FAD-bd_FR_type"/>
</dbReference>
<dbReference type="InterPro" id="IPR007037">
    <property type="entry name" value="SIP_rossman_dom"/>
</dbReference>
<dbReference type="Gene3D" id="2.40.30.10">
    <property type="entry name" value="Translation factors"/>
    <property type="match status" value="1"/>
</dbReference>
<evidence type="ECO:0000313" key="3">
    <source>
        <dbReference type="Proteomes" id="UP001431429"/>
    </source>
</evidence>
<keyword evidence="3" id="KW-1185">Reference proteome</keyword>
<name>A0ABT0UXL0_9ACTN</name>
<proteinExistence type="predicted"/>